<keyword evidence="3" id="KW-1185">Reference proteome</keyword>
<dbReference type="InterPro" id="IPR015032">
    <property type="entry name" value="ThsB__TIR-like_domain"/>
</dbReference>
<dbReference type="RefSeq" id="WP_012384250.1">
    <property type="nucleotide sequence ID" value="NC_010581.1"/>
</dbReference>
<dbReference type="InterPro" id="IPR036490">
    <property type="entry name" value="ThsB_TIR-like_sf"/>
</dbReference>
<proteinExistence type="predicted"/>
<protein>
    <recommendedName>
        <fullName evidence="1">Thoeris protein ThsB TIR-like domain-containing protein</fullName>
    </recommendedName>
</protein>
<evidence type="ECO:0000259" key="1">
    <source>
        <dbReference type="Pfam" id="PF08937"/>
    </source>
</evidence>
<organism evidence="2 3">
    <name type="scientific">Beijerinckia indica subsp. indica (strain ATCC 9039 / DSM 1715 / NCIMB 8712)</name>
    <dbReference type="NCBI Taxonomy" id="395963"/>
    <lineage>
        <taxon>Bacteria</taxon>
        <taxon>Pseudomonadati</taxon>
        <taxon>Pseudomonadota</taxon>
        <taxon>Alphaproteobacteria</taxon>
        <taxon>Hyphomicrobiales</taxon>
        <taxon>Beijerinckiaceae</taxon>
        <taxon>Beijerinckia</taxon>
    </lineage>
</organism>
<feature type="domain" description="Thoeris protein ThsB TIR-like" evidence="1">
    <location>
        <begin position="9"/>
        <end position="102"/>
    </location>
</feature>
<dbReference type="HOGENOM" id="CLU_131468_0_0_5"/>
<dbReference type="Gene3D" id="3.40.50.11200">
    <property type="match status" value="1"/>
</dbReference>
<gene>
    <name evidence="2" type="ordered locus">Bind_1252</name>
</gene>
<sequence>MDRPRIFVIFKDNDLNAMDTLLDWNKNNEFEFDFEKALPKIAFYSAEGAKIKDELTERIKAATHLLCIIGKETGNNDWINWEVQTASVKGKKVIGVRLHMKNKSPAALLNFGSVTAKAFTFEAIKDAVEES</sequence>
<dbReference type="SUPFAM" id="SSF52206">
    <property type="entry name" value="Hypothetical protein MTH538"/>
    <property type="match status" value="1"/>
</dbReference>
<reference evidence="3" key="1">
    <citation type="submission" date="2008-03" db="EMBL/GenBank/DDBJ databases">
        <title>Complete sequence of chromosome of Beijerinckia indica subsp. indica ATCC 9039.</title>
        <authorList>
            <consortium name="US DOE Joint Genome Institute"/>
            <person name="Copeland A."/>
            <person name="Lucas S."/>
            <person name="Lapidus A."/>
            <person name="Glavina del Rio T."/>
            <person name="Dalin E."/>
            <person name="Tice H."/>
            <person name="Bruce D."/>
            <person name="Goodwin L."/>
            <person name="Pitluck S."/>
            <person name="LaButti K."/>
            <person name="Schmutz J."/>
            <person name="Larimer F."/>
            <person name="Land M."/>
            <person name="Hauser L."/>
            <person name="Kyrpides N."/>
            <person name="Mikhailova N."/>
            <person name="Dunfield P.F."/>
            <person name="Dedysh S.N."/>
            <person name="Liesack W."/>
            <person name="Saw J.H."/>
            <person name="Alam M."/>
            <person name="Chen Y."/>
            <person name="Murrell J.C."/>
            <person name="Richardson P."/>
        </authorList>
    </citation>
    <scope>NUCLEOTIDE SEQUENCE [LARGE SCALE GENOMIC DNA]</scope>
    <source>
        <strain evidence="3">ATCC 9039 / DSM 1715 / NCIMB 8712</strain>
    </source>
</reference>
<dbReference type="eggNOG" id="ENOG5032RJA">
    <property type="taxonomic scope" value="Bacteria"/>
</dbReference>
<name>B2IJM1_BEII9</name>
<dbReference type="Pfam" id="PF08937">
    <property type="entry name" value="ThsB_TIR"/>
    <property type="match status" value="1"/>
</dbReference>
<dbReference type="AlphaFoldDB" id="B2IJM1"/>
<evidence type="ECO:0000313" key="3">
    <source>
        <dbReference type="Proteomes" id="UP000001695"/>
    </source>
</evidence>
<dbReference type="OrthoDB" id="9809731at2"/>
<dbReference type="Proteomes" id="UP000001695">
    <property type="component" value="Chromosome"/>
</dbReference>
<evidence type="ECO:0000313" key="2">
    <source>
        <dbReference type="EMBL" id="ACB94893.1"/>
    </source>
</evidence>
<accession>B2IJM1</accession>
<reference evidence="2 3" key="2">
    <citation type="journal article" date="2010" name="J. Bacteriol.">
        <title>Complete genome sequence of Beijerinckia indica subsp. indica.</title>
        <authorList>
            <person name="Tamas I."/>
            <person name="Dedysh S.N."/>
            <person name="Liesack W."/>
            <person name="Stott M.B."/>
            <person name="Alam M."/>
            <person name="Murrell J.C."/>
            <person name="Dunfield P.F."/>
        </authorList>
    </citation>
    <scope>NUCLEOTIDE SEQUENCE [LARGE SCALE GENOMIC DNA]</scope>
    <source>
        <strain evidence="3">ATCC 9039 / DSM 1715 / NCIMB 8712</strain>
    </source>
</reference>
<dbReference type="KEGG" id="bid:Bind_1252"/>
<dbReference type="EMBL" id="CP001016">
    <property type="protein sequence ID" value="ACB94893.1"/>
    <property type="molecule type" value="Genomic_DNA"/>
</dbReference>